<dbReference type="EMBL" id="BMAU01021349">
    <property type="protein sequence ID" value="GFY18378.1"/>
    <property type="molecule type" value="Genomic_DNA"/>
</dbReference>
<keyword evidence="3" id="KW-1185">Reference proteome</keyword>
<protein>
    <submittedName>
        <fullName evidence="2">Uncharacterized protein</fullName>
    </submittedName>
</protein>
<dbReference type="AlphaFoldDB" id="A0A8X6T4F0"/>
<evidence type="ECO:0000313" key="3">
    <source>
        <dbReference type="Proteomes" id="UP000887159"/>
    </source>
</evidence>
<evidence type="ECO:0000256" key="1">
    <source>
        <dbReference type="SAM" id="MobiDB-lite"/>
    </source>
</evidence>
<gene>
    <name evidence="2" type="primary">X975_19031</name>
    <name evidence="2" type="ORF">TNCV_2396071</name>
</gene>
<comment type="caution">
    <text evidence="2">The sequence shown here is derived from an EMBL/GenBank/DDBJ whole genome shotgun (WGS) entry which is preliminary data.</text>
</comment>
<name>A0A8X6T4F0_TRICX</name>
<proteinExistence type="predicted"/>
<sequence>MTKMMPELALHRAKKRRENEKKKEQVKKRLCPTILDGLSYQPPSIHRRYPTTAQCGSFCLLRFRPGPFRFSLDDLVIPSSLRCTISTLCLARTPDRHRKAEDRTPNLTPSNSLDLQSSWIIRPRHRSRSFLGHQSLPPTDLGRVDEKMASPAVVTSLGARDPEKIADFTTRSMAQNFKVFTREEMIRVYAGFAASYLGSQRILTQDCTKDLANTYEKSANETVVEDDPTSKFKAVENELTEFLMSEDTLTGENCWKGAIC</sequence>
<reference evidence="2" key="1">
    <citation type="submission" date="2020-08" db="EMBL/GenBank/DDBJ databases">
        <title>Multicomponent nature underlies the extraordinary mechanical properties of spider dragline silk.</title>
        <authorList>
            <person name="Kono N."/>
            <person name="Nakamura H."/>
            <person name="Mori M."/>
            <person name="Yoshida Y."/>
            <person name="Ohtoshi R."/>
            <person name="Malay A.D."/>
            <person name="Moran D.A.P."/>
            <person name="Tomita M."/>
            <person name="Numata K."/>
            <person name="Arakawa K."/>
        </authorList>
    </citation>
    <scope>NUCLEOTIDE SEQUENCE</scope>
</reference>
<accession>A0A8X6T4F0</accession>
<organism evidence="2 3">
    <name type="scientific">Trichonephila clavipes</name>
    <name type="common">Golden silk orbweaver</name>
    <name type="synonym">Nephila clavipes</name>
    <dbReference type="NCBI Taxonomy" id="2585209"/>
    <lineage>
        <taxon>Eukaryota</taxon>
        <taxon>Metazoa</taxon>
        <taxon>Ecdysozoa</taxon>
        <taxon>Arthropoda</taxon>
        <taxon>Chelicerata</taxon>
        <taxon>Arachnida</taxon>
        <taxon>Araneae</taxon>
        <taxon>Araneomorphae</taxon>
        <taxon>Entelegynae</taxon>
        <taxon>Araneoidea</taxon>
        <taxon>Nephilidae</taxon>
        <taxon>Trichonephila</taxon>
    </lineage>
</organism>
<dbReference type="Proteomes" id="UP000887159">
    <property type="component" value="Unassembled WGS sequence"/>
</dbReference>
<feature type="region of interest" description="Disordered" evidence="1">
    <location>
        <begin position="1"/>
        <end position="26"/>
    </location>
</feature>
<evidence type="ECO:0000313" key="2">
    <source>
        <dbReference type="EMBL" id="GFY18378.1"/>
    </source>
</evidence>